<proteinExistence type="predicted"/>
<dbReference type="InterPro" id="IPR002938">
    <property type="entry name" value="FAD-bd"/>
</dbReference>
<feature type="domain" description="FAD-binding" evidence="1">
    <location>
        <begin position="10"/>
        <end position="344"/>
    </location>
</feature>
<dbReference type="Pfam" id="PF01494">
    <property type="entry name" value="FAD_binding_3"/>
    <property type="match status" value="1"/>
</dbReference>
<gene>
    <name evidence="2" type="ORF">QS713_03295</name>
</gene>
<dbReference type="NCBIfam" id="TIGR02032">
    <property type="entry name" value="GG-red-SF"/>
    <property type="match status" value="1"/>
</dbReference>
<reference evidence="2 3" key="1">
    <citation type="submission" date="2023-06" db="EMBL/GenBank/DDBJ databases">
        <title>Draft genome sequence of Gleimia hominis type strain CCUG 57540T.</title>
        <authorList>
            <person name="Salva-Serra F."/>
            <person name="Cardew S."/>
            <person name="Jensie Markopoulos S."/>
            <person name="Ohlen M."/>
            <person name="Inganas E."/>
            <person name="Svensson-Stadler L."/>
            <person name="Moore E.R.B."/>
        </authorList>
    </citation>
    <scope>NUCLEOTIDE SEQUENCE [LARGE SCALE GENOMIC DNA]</scope>
    <source>
        <strain evidence="2 3">CCUG 57540</strain>
    </source>
</reference>
<dbReference type="PANTHER" id="PTHR42685">
    <property type="entry name" value="GERANYLGERANYL DIPHOSPHATE REDUCTASE"/>
    <property type="match status" value="1"/>
</dbReference>
<dbReference type="RefSeq" id="WP_313272424.1">
    <property type="nucleotide sequence ID" value="NZ_JASXSX010000001.1"/>
</dbReference>
<dbReference type="SUPFAM" id="SSF51905">
    <property type="entry name" value="FAD/NAD(P)-binding domain"/>
    <property type="match status" value="1"/>
</dbReference>
<name>A0ABU3I9P6_9ACTO</name>
<dbReference type="Proteomes" id="UP001247542">
    <property type="component" value="Unassembled WGS sequence"/>
</dbReference>
<dbReference type="Gene3D" id="3.50.50.60">
    <property type="entry name" value="FAD/NAD(P)-binding domain"/>
    <property type="match status" value="1"/>
</dbReference>
<evidence type="ECO:0000313" key="2">
    <source>
        <dbReference type="EMBL" id="MDT3767093.1"/>
    </source>
</evidence>
<dbReference type="PANTHER" id="PTHR42685:SF22">
    <property type="entry name" value="CONDITIONED MEDIUM FACTOR RECEPTOR 1"/>
    <property type="match status" value="1"/>
</dbReference>
<accession>A0ABU3I9P6</accession>
<keyword evidence="3" id="KW-1185">Reference proteome</keyword>
<comment type="caution">
    <text evidence="2">The sequence shown here is derived from an EMBL/GenBank/DDBJ whole genome shotgun (WGS) entry which is preliminary data.</text>
</comment>
<dbReference type="EMBL" id="JASXSX010000001">
    <property type="protein sequence ID" value="MDT3767093.1"/>
    <property type="molecule type" value="Genomic_DNA"/>
</dbReference>
<dbReference type="InterPro" id="IPR011777">
    <property type="entry name" value="Geranylgeranyl_Rdtase_fam"/>
</dbReference>
<sequence>MEANVADVIDTDVLVVGAGPSGSATAYYLARAGVDVALIEKSKFPRDKICGDGLTPAAVAEVHLMGVDTTGWTRNTGLHVIGGGHSIYLPWPEQKSTPDFGMTRTRMQLDEELARRAQSAGVHLYEEHAFVRALETKTGRVCGIIARVGRGKQAREVTFRAKAVVDAGGVAARLATSRGIEKLAHRPLGVAARAYFKTPLGDGDWMESHLELWSGTRGESELLPGYGWIFPMGNGVANVGLGSVSSNAKATTLPYRDIFRTWTANLPEEWELTEQNQQGPLRSAALPMSFNRKPHYENGLVIVGDAGGMVSPFNGEGIAPGMRAGRYAAESIVSALSRRSDAGFDLAMETYTQALAEDWGGYYSLGRVFVRLIENPKIMRLCTKYGLPRRRLMKLVHKLLSDSFERKGGDFDDHLIATLSKVVPKV</sequence>
<dbReference type="InterPro" id="IPR050407">
    <property type="entry name" value="Geranylgeranyl_reductase"/>
</dbReference>
<evidence type="ECO:0000313" key="3">
    <source>
        <dbReference type="Proteomes" id="UP001247542"/>
    </source>
</evidence>
<evidence type="ECO:0000259" key="1">
    <source>
        <dbReference type="Pfam" id="PF01494"/>
    </source>
</evidence>
<protein>
    <submittedName>
        <fullName evidence="2">Geranylgeranyl reductase family protein</fullName>
    </submittedName>
</protein>
<dbReference type="InterPro" id="IPR036188">
    <property type="entry name" value="FAD/NAD-bd_sf"/>
</dbReference>
<dbReference type="PRINTS" id="PR00420">
    <property type="entry name" value="RNGMNOXGNASE"/>
</dbReference>
<organism evidence="2 3">
    <name type="scientific">Gleimia hominis</name>
    <dbReference type="NCBI Taxonomy" id="595468"/>
    <lineage>
        <taxon>Bacteria</taxon>
        <taxon>Bacillati</taxon>
        <taxon>Actinomycetota</taxon>
        <taxon>Actinomycetes</taxon>
        <taxon>Actinomycetales</taxon>
        <taxon>Actinomycetaceae</taxon>
        <taxon>Gleimia</taxon>
    </lineage>
</organism>